<evidence type="ECO:0000313" key="2">
    <source>
        <dbReference type="Proteomes" id="UP000292855"/>
    </source>
</evidence>
<reference evidence="1 2" key="1">
    <citation type="submission" date="2019-02" db="EMBL/GenBank/DDBJ databases">
        <authorList>
            <person name="Li Y."/>
        </authorList>
    </citation>
    <scope>NUCLEOTIDE SEQUENCE [LARGE SCALE GENOMIC DNA]</scope>
    <source>
        <strain evidence="1 2">30C10-4-7</strain>
    </source>
</reference>
<comment type="caution">
    <text evidence="1">The sequence shown here is derived from an EMBL/GenBank/DDBJ whole genome shotgun (WGS) entry which is preliminary data.</text>
</comment>
<accession>A0A4Q6XLV7</accession>
<dbReference type="SUPFAM" id="SSF52317">
    <property type="entry name" value="Class I glutamine amidotransferase-like"/>
    <property type="match status" value="1"/>
</dbReference>
<proteinExistence type="predicted"/>
<sequence length="315" mass="34288">MVRNRAIYIFIAVQLVFSSAKVSGQQVSDTSFDPKIAIPTHPIGEGPRVYIDEGHHNFHTLDGRYSTFANLLRAYGYQVDSRKGEITFENLHGTDVLVIANALNEFNVNNWSKPIHQAFSGSEIAAIKSWVAQGGSLFLIADHMPFPGAVDSLASAFGFSVLDGFARDAVKIAKRVGGPDVFSIQEGTLSKHLAAQGKDNTQNVDSIATFGGQAFEIPDNAISLITLPDRFHILLPDTAWKFSPSTHSVNVGGFSQGAVLEFGKGRMALFGEAAMFSAQFSGKDKRPMGINHPKAKGNISFIRNILYWLTVVDKE</sequence>
<name>A0A4Q6XLV7_9SPHI</name>
<dbReference type="OrthoDB" id="6397329at2"/>
<dbReference type="RefSeq" id="WP_130142892.1">
    <property type="nucleotide sequence ID" value="NZ_SGIT01000004.1"/>
</dbReference>
<dbReference type="AlphaFoldDB" id="A0A4Q6XLV7"/>
<dbReference type="InterPro" id="IPR029062">
    <property type="entry name" value="Class_I_gatase-like"/>
</dbReference>
<evidence type="ECO:0000313" key="1">
    <source>
        <dbReference type="EMBL" id="RZF58342.1"/>
    </source>
</evidence>
<dbReference type="EMBL" id="SGIT01000004">
    <property type="protein sequence ID" value="RZF58342.1"/>
    <property type="molecule type" value="Genomic_DNA"/>
</dbReference>
<keyword evidence="2" id="KW-1185">Reference proteome</keyword>
<organism evidence="1 2">
    <name type="scientific">Sphingobacterium corticibacterium</name>
    <dbReference type="NCBI Taxonomy" id="2484746"/>
    <lineage>
        <taxon>Bacteria</taxon>
        <taxon>Pseudomonadati</taxon>
        <taxon>Bacteroidota</taxon>
        <taxon>Sphingobacteriia</taxon>
        <taxon>Sphingobacteriales</taxon>
        <taxon>Sphingobacteriaceae</taxon>
        <taxon>Sphingobacterium</taxon>
    </lineage>
</organism>
<dbReference type="Gene3D" id="3.40.50.880">
    <property type="match status" value="1"/>
</dbReference>
<dbReference type="Proteomes" id="UP000292855">
    <property type="component" value="Unassembled WGS sequence"/>
</dbReference>
<protein>
    <submittedName>
        <fullName evidence="1">DUF4350 domain-containing protein</fullName>
    </submittedName>
</protein>
<gene>
    <name evidence="1" type="ORF">EWE74_17155</name>
</gene>